<dbReference type="Pfam" id="PF00825">
    <property type="entry name" value="Ribonuclease_P"/>
    <property type="match status" value="1"/>
</dbReference>
<keyword evidence="4 6" id="KW-0378">Hydrolase</keyword>
<proteinExistence type="inferred from homology"/>
<evidence type="ECO:0000256" key="1">
    <source>
        <dbReference type="ARBA" id="ARBA00022694"/>
    </source>
</evidence>
<keyword evidence="5 6" id="KW-0694">RNA-binding</keyword>
<reference evidence="8" key="1">
    <citation type="submission" date="2021-01" db="EMBL/GenBank/DDBJ databases">
        <title>KCTC 19127 draft genome.</title>
        <authorList>
            <person name="An D."/>
        </authorList>
    </citation>
    <scope>NUCLEOTIDE SEQUENCE</scope>
    <source>
        <strain evidence="8">KCTC 19127</strain>
    </source>
</reference>
<dbReference type="NCBIfam" id="TIGR00188">
    <property type="entry name" value="rnpA"/>
    <property type="match status" value="1"/>
</dbReference>
<dbReference type="PANTHER" id="PTHR33992">
    <property type="entry name" value="RIBONUCLEASE P PROTEIN COMPONENT"/>
    <property type="match status" value="1"/>
</dbReference>
<organism evidence="8 9">
    <name type="scientific">Nakamurella flavida</name>
    <dbReference type="NCBI Taxonomy" id="363630"/>
    <lineage>
        <taxon>Bacteria</taxon>
        <taxon>Bacillati</taxon>
        <taxon>Actinomycetota</taxon>
        <taxon>Actinomycetes</taxon>
        <taxon>Nakamurellales</taxon>
        <taxon>Nakamurellaceae</taxon>
        <taxon>Nakamurella</taxon>
    </lineage>
</organism>
<dbReference type="EMBL" id="JAERWL010000008">
    <property type="protein sequence ID" value="MBM9476812.1"/>
    <property type="molecule type" value="Genomic_DNA"/>
</dbReference>
<dbReference type="Proteomes" id="UP000663801">
    <property type="component" value="Unassembled WGS sequence"/>
</dbReference>
<gene>
    <name evidence="6 8" type="primary">rnpA</name>
    <name evidence="8" type="ORF">JL107_10175</name>
</gene>
<evidence type="ECO:0000313" key="9">
    <source>
        <dbReference type="Proteomes" id="UP000663801"/>
    </source>
</evidence>
<comment type="caution">
    <text evidence="8">The sequence shown here is derived from an EMBL/GenBank/DDBJ whole genome shotgun (WGS) entry which is preliminary data.</text>
</comment>
<evidence type="ECO:0000313" key="8">
    <source>
        <dbReference type="EMBL" id="MBM9476812.1"/>
    </source>
</evidence>
<dbReference type="InterPro" id="IPR000100">
    <property type="entry name" value="RNase_P"/>
</dbReference>
<dbReference type="GO" id="GO:0000049">
    <property type="term" value="F:tRNA binding"/>
    <property type="evidence" value="ECO:0007669"/>
    <property type="project" value="UniProtKB-UniRule"/>
</dbReference>
<dbReference type="Gene3D" id="3.30.230.10">
    <property type="match status" value="1"/>
</dbReference>
<dbReference type="InterPro" id="IPR020568">
    <property type="entry name" value="Ribosomal_Su5_D2-typ_SF"/>
</dbReference>
<comment type="catalytic activity">
    <reaction evidence="6">
        <text>Endonucleolytic cleavage of RNA, removing 5'-extranucleotides from tRNA precursor.</text>
        <dbReference type="EC" id="3.1.26.5"/>
    </reaction>
</comment>
<dbReference type="RefSeq" id="WP_205256910.1">
    <property type="nucleotide sequence ID" value="NZ_BAAAPV010000004.1"/>
</dbReference>
<accession>A0A938YIX8</accession>
<dbReference type="GO" id="GO:0030677">
    <property type="term" value="C:ribonuclease P complex"/>
    <property type="evidence" value="ECO:0007669"/>
    <property type="project" value="TreeGrafter"/>
</dbReference>
<evidence type="ECO:0000256" key="4">
    <source>
        <dbReference type="ARBA" id="ARBA00022801"/>
    </source>
</evidence>
<evidence type="ECO:0000256" key="3">
    <source>
        <dbReference type="ARBA" id="ARBA00022759"/>
    </source>
</evidence>
<dbReference type="HAMAP" id="MF_00227">
    <property type="entry name" value="RNase_P"/>
    <property type="match status" value="1"/>
</dbReference>
<protein>
    <recommendedName>
        <fullName evidence="6 7">Ribonuclease P protein component</fullName>
        <shortName evidence="6">RNase P protein</shortName>
        <shortName evidence="6">RNaseP protein</shortName>
        <ecNumber evidence="6 7">3.1.26.5</ecNumber>
    </recommendedName>
    <alternativeName>
        <fullName evidence="6">Protein C5</fullName>
    </alternativeName>
</protein>
<evidence type="ECO:0000256" key="7">
    <source>
        <dbReference type="NCBIfam" id="TIGR00188"/>
    </source>
</evidence>
<dbReference type="GO" id="GO:0004526">
    <property type="term" value="F:ribonuclease P activity"/>
    <property type="evidence" value="ECO:0007669"/>
    <property type="project" value="UniProtKB-UniRule"/>
</dbReference>
<keyword evidence="3 6" id="KW-0255">Endonuclease</keyword>
<keyword evidence="1 6" id="KW-0819">tRNA processing</keyword>
<dbReference type="GO" id="GO:0001682">
    <property type="term" value="P:tRNA 5'-leader removal"/>
    <property type="evidence" value="ECO:0007669"/>
    <property type="project" value="UniProtKB-UniRule"/>
</dbReference>
<keyword evidence="9" id="KW-1185">Reference proteome</keyword>
<evidence type="ECO:0000256" key="5">
    <source>
        <dbReference type="ARBA" id="ARBA00022884"/>
    </source>
</evidence>
<evidence type="ECO:0000256" key="2">
    <source>
        <dbReference type="ARBA" id="ARBA00022722"/>
    </source>
</evidence>
<dbReference type="AlphaFoldDB" id="A0A938YIX8"/>
<evidence type="ECO:0000256" key="6">
    <source>
        <dbReference type="HAMAP-Rule" id="MF_00227"/>
    </source>
</evidence>
<name>A0A938YIX8_9ACTN</name>
<dbReference type="PANTHER" id="PTHR33992:SF1">
    <property type="entry name" value="RIBONUCLEASE P PROTEIN COMPONENT"/>
    <property type="match status" value="1"/>
</dbReference>
<comment type="subunit">
    <text evidence="6">Consists of a catalytic RNA component (M1 or rnpB) and a protein subunit.</text>
</comment>
<dbReference type="GO" id="GO:0042781">
    <property type="term" value="F:3'-tRNA processing endoribonuclease activity"/>
    <property type="evidence" value="ECO:0007669"/>
    <property type="project" value="TreeGrafter"/>
</dbReference>
<sequence>MLPSPSRLHTAAQFSAVMRGGRRVGSRSLVVHLLSRPASSIGDATPSGAVVAGPARGGFVVSGKIGNAVVRHRITRRLRPVLREELGSLPAGTDVVVRALAPAATVESAELRDDLRSAVRAAARKAGIARTSVR</sequence>
<dbReference type="InterPro" id="IPR014721">
    <property type="entry name" value="Ribsml_uS5_D2-typ_fold_subgr"/>
</dbReference>
<dbReference type="EC" id="3.1.26.5" evidence="6 7"/>
<comment type="similarity">
    <text evidence="6">Belongs to the RnpA family.</text>
</comment>
<comment type="function">
    <text evidence="6">RNaseP catalyzes the removal of the 5'-leader sequence from pre-tRNA to produce the mature 5'-terminus. It can also cleave other RNA substrates such as 4.5S RNA. The protein component plays an auxiliary but essential role in vivo by binding to the 5'-leader sequence and broadening the substrate specificity of the ribozyme.</text>
</comment>
<keyword evidence="2 6" id="KW-0540">Nuclease</keyword>
<dbReference type="SUPFAM" id="SSF54211">
    <property type="entry name" value="Ribosomal protein S5 domain 2-like"/>
    <property type="match status" value="1"/>
</dbReference>